<comment type="caution">
    <text evidence="1">The sequence shown here is derived from an EMBL/GenBank/DDBJ whole genome shotgun (WGS) entry which is preliminary data.</text>
</comment>
<proteinExistence type="predicted"/>
<dbReference type="EMBL" id="JAHRIQ010094599">
    <property type="protein sequence ID" value="MEQ2252192.1"/>
    <property type="molecule type" value="Genomic_DNA"/>
</dbReference>
<protein>
    <submittedName>
        <fullName evidence="1">Uncharacterized protein</fullName>
    </submittedName>
</protein>
<gene>
    <name evidence="1" type="ORF">ILYODFUR_019234</name>
</gene>
<evidence type="ECO:0000313" key="2">
    <source>
        <dbReference type="Proteomes" id="UP001482620"/>
    </source>
</evidence>
<accession>A0ABV0V5Z3</accession>
<organism evidence="1 2">
    <name type="scientific">Ilyodon furcidens</name>
    <name type="common">goldbreast splitfin</name>
    <dbReference type="NCBI Taxonomy" id="33524"/>
    <lineage>
        <taxon>Eukaryota</taxon>
        <taxon>Metazoa</taxon>
        <taxon>Chordata</taxon>
        <taxon>Craniata</taxon>
        <taxon>Vertebrata</taxon>
        <taxon>Euteleostomi</taxon>
        <taxon>Actinopterygii</taxon>
        <taxon>Neopterygii</taxon>
        <taxon>Teleostei</taxon>
        <taxon>Neoteleostei</taxon>
        <taxon>Acanthomorphata</taxon>
        <taxon>Ovalentaria</taxon>
        <taxon>Atherinomorphae</taxon>
        <taxon>Cyprinodontiformes</taxon>
        <taxon>Goodeidae</taxon>
        <taxon>Ilyodon</taxon>
    </lineage>
</organism>
<evidence type="ECO:0000313" key="1">
    <source>
        <dbReference type="EMBL" id="MEQ2252192.1"/>
    </source>
</evidence>
<keyword evidence="2" id="KW-1185">Reference proteome</keyword>
<reference evidence="1 2" key="1">
    <citation type="submission" date="2021-06" db="EMBL/GenBank/DDBJ databases">
        <authorList>
            <person name="Palmer J.M."/>
        </authorList>
    </citation>
    <scope>NUCLEOTIDE SEQUENCE [LARGE SCALE GENOMIC DNA]</scope>
    <source>
        <strain evidence="2">if_2019</strain>
        <tissue evidence="1">Muscle</tissue>
    </source>
</reference>
<name>A0ABV0V5Z3_9TELE</name>
<sequence length="111" mass="12647">MLSGRPQTGLDMYWLKQEDTPGTQDLSPSRRSELLMVAFVTLVPALCRSFIRSLRVVPGLLLTVLMMILTPRDEILRGAPDGGRLSIVWYVFHFFYNCSHSFYSHQPACLL</sequence>
<dbReference type="Proteomes" id="UP001482620">
    <property type="component" value="Unassembled WGS sequence"/>
</dbReference>